<dbReference type="OrthoDB" id="1096411at2"/>
<dbReference type="GO" id="GO:0043565">
    <property type="term" value="F:sequence-specific DNA binding"/>
    <property type="evidence" value="ECO:0007669"/>
    <property type="project" value="InterPro"/>
</dbReference>
<dbReference type="Proteomes" id="UP000317646">
    <property type="component" value="Unassembled WGS sequence"/>
</dbReference>
<dbReference type="AlphaFoldDB" id="A0A502GXA5"/>
<evidence type="ECO:0000256" key="2">
    <source>
        <dbReference type="ARBA" id="ARBA00023125"/>
    </source>
</evidence>
<name>A0A502GXA5_9BACT</name>
<keyword evidence="2" id="KW-0238">DNA-binding</keyword>
<keyword evidence="3" id="KW-0804">Transcription</keyword>
<dbReference type="RefSeq" id="WP_140466945.1">
    <property type="nucleotide sequence ID" value="NZ_RCYZ01000004.1"/>
</dbReference>
<comment type="caution">
    <text evidence="5">The sequence shown here is derived from an EMBL/GenBank/DDBJ whole genome shotgun (WGS) entry which is preliminary data.</text>
</comment>
<dbReference type="Pfam" id="PF12833">
    <property type="entry name" value="HTH_18"/>
    <property type="match status" value="1"/>
</dbReference>
<keyword evidence="6" id="KW-1185">Reference proteome</keyword>
<evidence type="ECO:0000313" key="5">
    <source>
        <dbReference type="EMBL" id="TPG66145.1"/>
    </source>
</evidence>
<sequence>MNTPPFATLSTVADFTRHYGFPAPDHPLITVVDLAQYPPAGAAAAPAWRALYAILLKRHFNGQLPYGQQVYDYQPGELGFYAPGQPVTFCPAADQAGAGWLVVFHPDLLGRTPAAAPLGRYPFFSYRVRQALALSAADEQRFRHAVQGLRQESALPADAFSQQLLSTQLDVLLQVANRAYHRQFPTEPAGSPDLLSRFEALMATYLDHAADQPLPTVQHLAETLHVAPAYLGEVLRRHTGHNAQQHLHAALLEKARQLLLSTPLSVREVAFRLGFESPSYLGRLFKQKTGLTPTEFKQLATEAAIPVPA</sequence>
<organism evidence="5 6">
    <name type="scientific">Hymenobacter nivis</name>
    <dbReference type="NCBI Taxonomy" id="1850093"/>
    <lineage>
        <taxon>Bacteria</taxon>
        <taxon>Pseudomonadati</taxon>
        <taxon>Bacteroidota</taxon>
        <taxon>Cytophagia</taxon>
        <taxon>Cytophagales</taxon>
        <taxon>Hymenobacteraceae</taxon>
        <taxon>Hymenobacter</taxon>
    </lineage>
</organism>
<dbReference type="PROSITE" id="PS01124">
    <property type="entry name" value="HTH_ARAC_FAMILY_2"/>
    <property type="match status" value="1"/>
</dbReference>
<reference evidence="5 6" key="1">
    <citation type="journal article" date="2019" name="Environ. Microbiol.">
        <title>Species interactions and distinct microbial communities in high Arctic permafrost affected cryosols are associated with the CH4 and CO2 gas fluxes.</title>
        <authorList>
            <person name="Altshuler I."/>
            <person name="Hamel J."/>
            <person name="Turney S."/>
            <person name="Magnuson E."/>
            <person name="Levesque R."/>
            <person name="Greer C."/>
            <person name="Whyte L.G."/>
        </authorList>
    </citation>
    <scope>NUCLEOTIDE SEQUENCE [LARGE SCALE GENOMIC DNA]</scope>
    <source>
        <strain evidence="5 6">S9.2P</strain>
    </source>
</reference>
<dbReference type="SUPFAM" id="SSF46689">
    <property type="entry name" value="Homeodomain-like"/>
    <property type="match status" value="1"/>
</dbReference>
<evidence type="ECO:0000259" key="4">
    <source>
        <dbReference type="PROSITE" id="PS01124"/>
    </source>
</evidence>
<feature type="domain" description="HTH araC/xylS-type" evidence="4">
    <location>
        <begin position="200"/>
        <end position="299"/>
    </location>
</feature>
<evidence type="ECO:0000313" key="6">
    <source>
        <dbReference type="Proteomes" id="UP000317646"/>
    </source>
</evidence>
<accession>A0A502GXA5</accession>
<evidence type="ECO:0000256" key="3">
    <source>
        <dbReference type="ARBA" id="ARBA00023163"/>
    </source>
</evidence>
<protein>
    <submittedName>
        <fullName evidence="5">AraC family transcriptional regulator</fullName>
    </submittedName>
</protein>
<dbReference type="EMBL" id="RCYZ01000004">
    <property type="protein sequence ID" value="TPG66145.1"/>
    <property type="molecule type" value="Genomic_DNA"/>
</dbReference>
<dbReference type="SMART" id="SM00342">
    <property type="entry name" value="HTH_ARAC"/>
    <property type="match status" value="1"/>
</dbReference>
<dbReference type="PANTHER" id="PTHR43280">
    <property type="entry name" value="ARAC-FAMILY TRANSCRIPTIONAL REGULATOR"/>
    <property type="match status" value="1"/>
</dbReference>
<dbReference type="Gene3D" id="1.10.10.60">
    <property type="entry name" value="Homeodomain-like"/>
    <property type="match status" value="1"/>
</dbReference>
<keyword evidence="1" id="KW-0805">Transcription regulation</keyword>
<gene>
    <name evidence="5" type="ORF">EAH73_12325</name>
</gene>
<evidence type="ECO:0000256" key="1">
    <source>
        <dbReference type="ARBA" id="ARBA00023015"/>
    </source>
</evidence>
<dbReference type="InterPro" id="IPR018060">
    <property type="entry name" value="HTH_AraC"/>
</dbReference>
<dbReference type="InterPro" id="IPR009057">
    <property type="entry name" value="Homeodomain-like_sf"/>
</dbReference>
<dbReference type="GO" id="GO:0003700">
    <property type="term" value="F:DNA-binding transcription factor activity"/>
    <property type="evidence" value="ECO:0007669"/>
    <property type="project" value="InterPro"/>
</dbReference>
<proteinExistence type="predicted"/>
<dbReference type="PANTHER" id="PTHR43280:SF32">
    <property type="entry name" value="TRANSCRIPTIONAL REGULATORY PROTEIN"/>
    <property type="match status" value="1"/>
</dbReference>